<sequence length="75" mass="8508">MRTAIRMALTFSTFVLLGFLFSSCADKACPTYTVYKVNRDKGLATNRSIYDNYKPNSLKMNKNTASSSRAINKNW</sequence>
<reference evidence="2" key="1">
    <citation type="submission" date="2023-06" db="EMBL/GenBank/DDBJ databases">
        <title>Cytophagales bacterium Strain LB-30, isolated from soil.</title>
        <authorList>
            <person name="Liu B."/>
        </authorList>
    </citation>
    <scope>NUCLEOTIDE SEQUENCE</scope>
    <source>
        <strain evidence="2">LB-30</strain>
    </source>
</reference>
<proteinExistence type="predicted"/>
<keyword evidence="3" id="KW-1185">Reference proteome</keyword>
<accession>A0ABT8F284</accession>
<name>A0ABT8F284_9BACT</name>
<feature type="signal peptide" evidence="1">
    <location>
        <begin position="1"/>
        <end position="27"/>
    </location>
</feature>
<organism evidence="2 3">
    <name type="scientific">Shiella aurantiaca</name>
    <dbReference type="NCBI Taxonomy" id="3058365"/>
    <lineage>
        <taxon>Bacteria</taxon>
        <taxon>Pseudomonadati</taxon>
        <taxon>Bacteroidota</taxon>
        <taxon>Cytophagia</taxon>
        <taxon>Cytophagales</taxon>
        <taxon>Shiellaceae</taxon>
        <taxon>Shiella</taxon>
    </lineage>
</organism>
<protein>
    <recommendedName>
        <fullName evidence="4">Lipoprotein</fullName>
    </recommendedName>
</protein>
<keyword evidence="1" id="KW-0732">Signal</keyword>
<dbReference type="Proteomes" id="UP001168552">
    <property type="component" value="Unassembled WGS sequence"/>
</dbReference>
<feature type="chain" id="PRO_5045683862" description="Lipoprotein" evidence="1">
    <location>
        <begin position="28"/>
        <end position="75"/>
    </location>
</feature>
<evidence type="ECO:0000313" key="3">
    <source>
        <dbReference type="Proteomes" id="UP001168552"/>
    </source>
</evidence>
<dbReference type="PROSITE" id="PS51257">
    <property type="entry name" value="PROKAR_LIPOPROTEIN"/>
    <property type="match status" value="1"/>
</dbReference>
<gene>
    <name evidence="2" type="ORF">QWY31_03505</name>
</gene>
<evidence type="ECO:0000256" key="1">
    <source>
        <dbReference type="SAM" id="SignalP"/>
    </source>
</evidence>
<evidence type="ECO:0008006" key="4">
    <source>
        <dbReference type="Google" id="ProtNLM"/>
    </source>
</evidence>
<dbReference type="EMBL" id="JAUHJS010000002">
    <property type="protein sequence ID" value="MDN4164551.1"/>
    <property type="molecule type" value="Genomic_DNA"/>
</dbReference>
<dbReference type="RefSeq" id="WP_320003080.1">
    <property type="nucleotide sequence ID" value="NZ_JAUHJS010000002.1"/>
</dbReference>
<evidence type="ECO:0000313" key="2">
    <source>
        <dbReference type="EMBL" id="MDN4164551.1"/>
    </source>
</evidence>
<comment type="caution">
    <text evidence="2">The sequence shown here is derived from an EMBL/GenBank/DDBJ whole genome shotgun (WGS) entry which is preliminary data.</text>
</comment>